<reference evidence="1 2" key="1">
    <citation type="submission" date="2022-12" db="EMBL/GenBank/DDBJ databases">
        <title>Assessment of beneficial effects and identification of host adaptation-associated genes of Ligilactobacillus salivarius isolated from Meles meles.</title>
        <authorList>
            <person name="Wang Y."/>
        </authorList>
    </citation>
    <scope>NUCLEOTIDE SEQUENCE [LARGE SCALE GENOMIC DNA]</scope>
    <source>
        <strain evidence="1 2">S35</strain>
    </source>
</reference>
<evidence type="ECO:0000313" key="2">
    <source>
        <dbReference type="Proteomes" id="UP001224533"/>
    </source>
</evidence>
<organism evidence="1 2">
    <name type="scientific">Ligilactobacillus salivarius</name>
    <dbReference type="NCBI Taxonomy" id="1624"/>
    <lineage>
        <taxon>Bacteria</taxon>
        <taxon>Bacillati</taxon>
        <taxon>Bacillota</taxon>
        <taxon>Bacilli</taxon>
        <taxon>Lactobacillales</taxon>
        <taxon>Lactobacillaceae</taxon>
        <taxon>Ligilactobacillus</taxon>
    </lineage>
</organism>
<name>A0ABD7YT10_9LACO</name>
<dbReference type="AlphaFoldDB" id="A0ABD7YT10"/>
<dbReference type="EMBL" id="CP114509">
    <property type="protein sequence ID" value="WHS17115.1"/>
    <property type="molecule type" value="Genomic_DNA"/>
</dbReference>
<dbReference type="RefSeq" id="WP_147759314.1">
    <property type="nucleotide sequence ID" value="NZ_CP114501.1"/>
</dbReference>
<evidence type="ECO:0000313" key="1">
    <source>
        <dbReference type="EMBL" id="WHS17115.1"/>
    </source>
</evidence>
<dbReference type="Proteomes" id="UP001224533">
    <property type="component" value="Chromosome"/>
</dbReference>
<protein>
    <submittedName>
        <fullName evidence="1">Uncharacterized protein</fullName>
    </submittedName>
</protein>
<accession>A0ABD7YT10</accession>
<gene>
    <name evidence="1" type="ORF">O2U02_06305</name>
</gene>
<sequence length="140" mass="16447">MSNKSKIDEISRLKSQLSLLDGNKLNSEESTIFFAGFFYSLILNKTIFKNNKDIIEFLNSNYIEPLKLPPFKQYLYKSRTLLGSRVSRYILEKISYSNLIELRKLTMIYLDSQLDGHQEKRKKKKSNLINELSGWLNNDN</sequence>
<proteinExistence type="predicted"/>